<dbReference type="CDD" id="cd18793">
    <property type="entry name" value="SF2_C_SNF"/>
    <property type="match status" value="1"/>
</dbReference>
<dbReference type="Pfam" id="PF00271">
    <property type="entry name" value="Helicase_C"/>
    <property type="match status" value="1"/>
</dbReference>
<keyword evidence="8" id="KW-1185">Reference proteome</keyword>
<dbReference type="PROSITE" id="PS51192">
    <property type="entry name" value="HELICASE_ATP_BIND_1"/>
    <property type="match status" value="1"/>
</dbReference>
<evidence type="ECO:0000313" key="8">
    <source>
        <dbReference type="Proteomes" id="UP000798046"/>
    </source>
</evidence>
<evidence type="ECO:0000256" key="2">
    <source>
        <dbReference type="ARBA" id="ARBA00022801"/>
    </source>
</evidence>
<keyword evidence="1" id="KW-0547">Nucleotide-binding</keyword>
<dbReference type="InterPro" id="IPR049730">
    <property type="entry name" value="SNF2/RAD54-like_C"/>
</dbReference>
<dbReference type="InterPro" id="IPR027417">
    <property type="entry name" value="P-loop_NTPase"/>
</dbReference>
<name>A0ABQ6TN86_9BACT</name>
<dbReference type="InterPro" id="IPR000330">
    <property type="entry name" value="SNF2_N"/>
</dbReference>
<evidence type="ECO:0000259" key="6">
    <source>
        <dbReference type="PROSITE" id="PS51194"/>
    </source>
</evidence>
<dbReference type="PANTHER" id="PTHR10799">
    <property type="entry name" value="SNF2/RAD54 HELICASE FAMILY"/>
    <property type="match status" value="1"/>
</dbReference>
<keyword evidence="3 7" id="KW-0347">Helicase</keyword>
<dbReference type="CDD" id="cd18011">
    <property type="entry name" value="DEXDc_RapA"/>
    <property type="match status" value="1"/>
</dbReference>
<dbReference type="Gene3D" id="3.40.50.10810">
    <property type="entry name" value="Tandem AAA-ATPase domain"/>
    <property type="match status" value="1"/>
</dbReference>
<proteinExistence type="predicted"/>
<dbReference type="PROSITE" id="PS51194">
    <property type="entry name" value="HELICASE_CTER"/>
    <property type="match status" value="1"/>
</dbReference>
<evidence type="ECO:0000256" key="3">
    <source>
        <dbReference type="ARBA" id="ARBA00022806"/>
    </source>
</evidence>
<evidence type="ECO:0000256" key="1">
    <source>
        <dbReference type="ARBA" id="ARBA00022741"/>
    </source>
</evidence>
<reference evidence="7 8" key="1">
    <citation type="journal article" date="2020" name="Microorganisms">
        <title>Description of Three Novel Members in the Family Geobacteraceae, Oryzomonas japonicum gen. nov., sp. nov., Oryzomonas sagensis sp. nov., and Oryzomonas ruber sp. nov.</title>
        <authorList>
            <person name="Xu Z."/>
            <person name="Masuda Y."/>
            <person name="Hayakawa C."/>
            <person name="Ushijima N."/>
            <person name="Kawano K."/>
            <person name="Shiratori Y."/>
            <person name="Senoo K."/>
            <person name="Itoh H."/>
        </authorList>
    </citation>
    <scope>NUCLEOTIDE SEQUENCE [LARGE SCALE GENOMIC DNA]</scope>
    <source>
        <strain evidence="7 8">Red100</strain>
    </source>
</reference>
<dbReference type="InterPro" id="IPR001650">
    <property type="entry name" value="Helicase_C-like"/>
</dbReference>
<dbReference type="Gene3D" id="3.40.50.300">
    <property type="entry name" value="P-loop containing nucleotide triphosphate hydrolases"/>
    <property type="match status" value="1"/>
</dbReference>
<dbReference type="InterPro" id="IPR014001">
    <property type="entry name" value="Helicase_ATP-bd"/>
</dbReference>
<sequence>MNTPFHATYFAHELTKRCASDSVEKLASVLADAQVDLNPHQVEAALFAFRSPFSKGAILADEVGLGKTIEAGLLLAQKWAERKRRLLVIVPANLRKQWSQELADKFYLPSVVLENKTFNEAIRAGNLNPFSQDGIILCSYQFARAKEPYLRQTSWDLVVIDEAHRLRNVYKSSNKIANAIKNAIAAFPKVLLTATPLQNSLLELYGLVSIIDDFAFGDFKSYRARFARLGNDADFEDLKERLKPLCKRTLRRQVLEYVKYTNRHALVQEFTPTDDEQRLYDLVSEYLQGQTLYALPASQRQLMTLILRKLLASSTYAISGTLEGLVRKLEAAASEAAAVDTVPEELPRDLDEMDELTDEWDGDGDETVPGEKARLTPDQLAELNEEMEQLREFHRLATSIVRNSKGEVLLTALRRGFAASAEAQQGQGAATLQQKAIIFTESRRTQEYLLNILEQTEFAGKVMLFNGTNNDPLSKAIYQRWLQQHAGTDRVTGSPSADMRAALVENFRDNASILIATEAAAEGINLQFCNLVVNYDMPWNPQRIEQRIGRCHRYGQRFDVVVVNFINQGNAADQRVYQLLDEKFRLFNGVFGASDEVLGAVESGVDFEKRIAAIYQQCRSPEQIQFEFDQLQRELETEISAGQRDAREKLLDNFDQEVVEKVRVQSHDLLDRFNEQLWQLTTFLLEKYASFEESAYSFTLHTNPFPGETIHPGPYRMGKSIEDANTYRVGHPLAQRVLQQGMALSPTPADVTFDLSDGGKNIAILNRFRGKSGWLSCSRLTMSALETEDQLILSAVTDDGDILDDSQCRRFFDLPAVEGNGCTVPKSAAEKLELESARRRQELLDEMTARNGHWFDTEMEKLDKWADDRRTSLKSELAELDEMLKEAKKSARLAPTLPDKLERQRSVRTLETKRDEAWRAYDQASRDVDRQKDALLDEISRRLEQKLEQEYLFMLRWTLK</sequence>
<dbReference type="SMART" id="SM00490">
    <property type="entry name" value="HELICc"/>
    <property type="match status" value="1"/>
</dbReference>
<keyword evidence="2" id="KW-0378">Hydrolase</keyword>
<dbReference type="InterPro" id="IPR038718">
    <property type="entry name" value="SNF2-like_sf"/>
</dbReference>
<dbReference type="RefSeq" id="WP_151156465.1">
    <property type="nucleotide sequence ID" value="NZ_VZRA01000002.1"/>
</dbReference>
<organism evidence="7 8">
    <name type="scientific">Oryzomonas sagensis</name>
    <dbReference type="NCBI Taxonomy" id="2603857"/>
    <lineage>
        <taxon>Bacteria</taxon>
        <taxon>Pseudomonadati</taxon>
        <taxon>Thermodesulfobacteriota</taxon>
        <taxon>Desulfuromonadia</taxon>
        <taxon>Geobacterales</taxon>
        <taxon>Geobacteraceae</taxon>
        <taxon>Oryzomonas</taxon>
    </lineage>
</organism>
<evidence type="ECO:0000313" key="7">
    <source>
        <dbReference type="EMBL" id="KAB0670091.1"/>
    </source>
</evidence>
<feature type="domain" description="Helicase ATP-binding" evidence="5">
    <location>
        <begin position="48"/>
        <end position="214"/>
    </location>
</feature>
<dbReference type="EMBL" id="VZRA01000002">
    <property type="protein sequence ID" value="KAB0670091.1"/>
    <property type="molecule type" value="Genomic_DNA"/>
</dbReference>
<dbReference type="Pfam" id="PF00176">
    <property type="entry name" value="SNF2-rel_dom"/>
    <property type="match status" value="1"/>
</dbReference>
<gene>
    <name evidence="7" type="ORF">F6V30_07970</name>
</gene>
<evidence type="ECO:0000259" key="5">
    <source>
        <dbReference type="PROSITE" id="PS51192"/>
    </source>
</evidence>
<dbReference type="InterPro" id="IPR057342">
    <property type="entry name" value="DEXDc_RapA"/>
</dbReference>
<feature type="domain" description="Helicase C-terminal" evidence="6">
    <location>
        <begin position="424"/>
        <end position="598"/>
    </location>
</feature>
<dbReference type="Proteomes" id="UP000798046">
    <property type="component" value="Unassembled WGS sequence"/>
</dbReference>
<keyword evidence="4" id="KW-0067">ATP-binding</keyword>
<dbReference type="GO" id="GO:0004386">
    <property type="term" value="F:helicase activity"/>
    <property type="evidence" value="ECO:0007669"/>
    <property type="project" value="UniProtKB-KW"/>
</dbReference>
<accession>A0ABQ6TN86</accession>
<dbReference type="SMART" id="SM00487">
    <property type="entry name" value="DEXDc"/>
    <property type="match status" value="1"/>
</dbReference>
<dbReference type="SUPFAM" id="SSF52540">
    <property type="entry name" value="P-loop containing nucleoside triphosphate hydrolases"/>
    <property type="match status" value="2"/>
</dbReference>
<evidence type="ECO:0000256" key="4">
    <source>
        <dbReference type="ARBA" id="ARBA00022840"/>
    </source>
</evidence>
<comment type="caution">
    <text evidence="7">The sequence shown here is derived from an EMBL/GenBank/DDBJ whole genome shotgun (WGS) entry which is preliminary data.</text>
</comment>
<protein>
    <submittedName>
        <fullName evidence="7">DEAD/DEAH box helicase</fullName>
    </submittedName>
</protein>